<gene>
    <name evidence="2" type="ORF">A33Q_1437</name>
</gene>
<keyword evidence="1" id="KW-0472">Membrane</keyword>
<dbReference type="AlphaFoldDB" id="S2E8Z3"/>
<feature type="transmembrane region" description="Helical" evidence="1">
    <location>
        <begin position="6"/>
        <end position="28"/>
    </location>
</feature>
<feature type="transmembrane region" description="Helical" evidence="1">
    <location>
        <begin position="49"/>
        <end position="69"/>
    </location>
</feature>
<keyword evidence="1" id="KW-1133">Transmembrane helix</keyword>
<dbReference type="Proteomes" id="UP000006073">
    <property type="component" value="Unassembled WGS sequence"/>
</dbReference>
<organism evidence="2 3">
    <name type="scientific">Indibacter alkaliphilus (strain CCUG 57479 / KCTC 22604 / LW1)</name>
    <dbReference type="NCBI Taxonomy" id="1189612"/>
    <lineage>
        <taxon>Bacteria</taxon>
        <taxon>Pseudomonadati</taxon>
        <taxon>Bacteroidota</taxon>
        <taxon>Cytophagia</taxon>
        <taxon>Cytophagales</taxon>
        <taxon>Cyclobacteriaceae</taxon>
    </lineage>
</organism>
<sequence>MELIFSLLFLMTAYFLTAVGLIQGLIPGGKKNIRNEDGDLERVLSAKRVLYISFLLASFMTMLMVYFFIFPDYRFMENI</sequence>
<proteinExistence type="predicted"/>
<accession>S2E8Z3</accession>
<protein>
    <submittedName>
        <fullName evidence="2">Uncharacterized protein</fullName>
    </submittedName>
</protein>
<name>S2E8Z3_INDAL</name>
<reference evidence="2 3" key="1">
    <citation type="journal article" date="2013" name="Genome Announc.">
        <title>Draft Genome Sequence of Indibacter alkaliphilus Strain LW1T, Isolated from Lonar Lake, a Haloalkaline Lake in the Buldana District of Maharashtra, India.</title>
        <authorList>
            <person name="Singh A."/>
            <person name="Kumar Jangir P."/>
            <person name="Sharma R."/>
            <person name="Singh A."/>
            <person name="Kumar Pinnaka A."/>
            <person name="Shivaji S."/>
        </authorList>
    </citation>
    <scope>NUCLEOTIDE SEQUENCE [LARGE SCALE GENOMIC DNA]</scope>
    <source>
        <strain evidence="3">CCUG 57479 / KCTC 22604 / LW1</strain>
    </source>
</reference>
<dbReference type="EMBL" id="ALWO02000023">
    <property type="protein sequence ID" value="EOZ98783.1"/>
    <property type="molecule type" value="Genomic_DNA"/>
</dbReference>
<dbReference type="OrthoDB" id="828155at2"/>
<comment type="caution">
    <text evidence="2">The sequence shown here is derived from an EMBL/GenBank/DDBJ whole genome shotgun (WGS) entry which is preliminary data.</text>
</comment>
<evidence type="ECO:0000256" key="1">
    <source>
        <dbReference type="SAM" id="Phobius"/>
    </source>
</evidence>
<dbReference type="STRING" id="1189612.A33Q_1437"/>
<evidence type="ECO:0000313" key="2">
    <source>
        <dbReference type="EMBL" id="EOZ98783.1"/>
    </source>
</evidence>
<keyword evidence="1" id="KW-0812">Transmembrane</keyword>
<dbReference type="RefSeq" id="WP_009032725.1">
    <property type="nucleotide sequence ID" value="NZ_ALWO02000023.1"/>
</dbReference>
<evidence type="ECO:0000313" key="3">
    <source>
        <dbReference type="Proteomes" id="UP000006073"/>
    </source>
</evidence>
<keyword evidence="3" id="KW-1185">Reference proteome</keyword>